<name>A0A8X6XAY1_9ARAC</name>
<organism evidence="2 3">
    <name type="scientific">Trichonephila inaurata madagascariensis</name>
    <dbReference type="NCBI Taxonomy" id="2747483"/>
    <lineage>
        <taxon>Eukaryota</taxon>
        <taxon>Metazoa</taxon>
        <taxon>Ecdysozoa</taxon>
        <taxon>Arthropoda</taxon>
        <taxon>Chelicerata</taxon>
        <taxon>Arachnida</taxon>
        <taxon>Araneae</taxon>
        <taxon>Araneomorphae</taxon>
        <taxon>Entelegynae</taxon>
        <taxon>Araneoidea</taxon>
        <taxon>Nephilidae</taxon>
        <taxon>Trichonephila</taxon>
        <taxon>Trichonephila inaurata</taxon>
    </lineage>
</organism>
<evidence type="ECO:0000313" key="2">
    <source>
        <dbReference type="EMBL" id="GFY49465.1"/>
    </source>
</evidence>
<dbReference type="EMBL" id="BMAV01007036">
    <property type="protein sequence ID" value="GFY49465.1"/>
    <property type="molecule type" value="Genomic_DNA"/>
</dbReference>
<evidence type="ECO:0000313" key="3">
    <source>
        <dbReference type="Proteomes" id="UP000886998"/>
    </source>
</evidence>
<feature type="region of interest" description="Disordered" evidence="1">
    <location>
        <begin position="1"/>
        <end position="123"/>
    </location>
</feature>
<dbReference type="Proteomes" id="UP000886998">
    <property type="component" value="Unassembled WGS sequence"/>
</dbReference>
<reference evidence="2" key="1">
    <citation type="submission" date="2020-08" db="EMBL/GenBank/DDBJ databases">
        <title>Multicomponent nature underlies the extraordinary mechanical properties of spider dragline silk.</title>
        <authorList>
            <person name="Kono N."/>
            <person name="Nakamura H."/>
            <person name="Mori M."/>
            <person name="Yoshida Y."/>
            <person name="Ohtoshi R."/>
            <person name="Malay A.D."/>
            <person name="Moran D.A.P."/>
            <person name="Tomita M."/>
            <person name="Numata K."/>
            <person name="Arakawa K."/>
        </authorList>
    </citation>
    <scope>NUCLEOTIDE SEQUENCE</scope>
</reference>
<keyword evidence="3" id="KW-1185">Reference proteome</keyword>
<gene>
    <name evidence="2" type="ORF">TNIN_44001</name>
</gene>
<proteinExistence type="predicted"/>
<accession>A0A8X6XAY1</accession>
<evidence type="ECO:0000256" key="1">
    <source>
        <dbReference type="SAM" id="MobiDB-lite"/>
    </source>
</evidence>
<protein>
    <submittedName>
        <fullName evidence="2">Uncharacterized protein</fullName>
    </submittedName>
</protein>
<comment type="caution">
    <text evidence="2">The sequence shown here is derived from an EMBL/GenBank/DDBJ whole genome shotgun (WGS) entry which is preliminary data.</text>
</comment>
<sequence length="123" mass="13074">MAEIGGQEAGARGSEHSLTEAEEESTVGSVCDHANKRDGKNSQENPSGKSDAEQYPGSSHVTLPPTESEEESTVGSVCDHANKRDGKNSQENPSGKSDAEQYPRSSHVTLPPMQEILSNYASD</sequence>
<dbReference type="AlphaFoldDB" id="A0A8X6XAY1"/>